<evidence type="ECO:0000256" key="7">
    <source>
        <dbReference type="SAM" id="SignalP"/>
    </source>
</evidence>
<dbReference type="GO" id="GO:0006508">
    <property type="term" value="P:proteolysis"/>
    <property type="evidence" value="ECO:0007669"/>
    <property type="project" value="UniProtKB-KW"/>
</dbReference>
<keyword evidence="5" id="KW-0720">Serine protease</keyword>
<dbReference type="SUPFAM" id="SSF53474">
    <property type="entry name" value="alpha/beta-Hydrolases"/>
    <property type="match status" value="1"/>
</dbReference>
<dbReference type="InterPro" id="IPR011042">
    <property type="entry name" value="6-blade_b-propeller_TolB-like"/>
</dbReference>
<feature type="chain" id="PRO_5012525982" description="Dipeptidyl-peptidase V" evidence="7">
    <location>
        <begin position="19"/>
        <end position="711"/>
    </location>
</feature>
<gene>
    <name evidence="9" type="ORF">AYI69_g3995</name>
</gene>
<dbReference type="InterPro" id="IPR029058">
    <property type="entry name" value="AB_hydrolase_fold"/>
</dbReference>
<keyword evidence="3 7" id="KW-0732">Signal</keyword>
<dbReference type="PANTHER" id="PTHR42776">
    <property type="entry name" value="SERINE PEPTIDASE S9 FAMILY MEMBER"/>
    <property type="match status" value="1"/>
</dbReference>
<keyword evidence="2" id="KW-0645">Protease</keyword>
<evidence type="ECO:0000256" key="1">
    <source>
        <dbReference type="ARBA" id="ARBA00010040"/>
    </source>
</evidence>
<protein>
    <recommendedName>
        <fullName evidence="6">Dipeptidyl-peptidase V</fullName>
    </recommendedName>
</protein>
<dbReference type="Pfam" id="PF00326">
    <property type="entry name" value="Peptidase_S9"/>
    <property type="match status" value="1"/>
</dbReference>
<dbReference type="Pfam" id="PF07676">
    <property type="entry name" value="PD40"/>
    <property type="match status" value="2"/>
</dbReference>
<dbReference type="InterPro" id="IPR011659">
    <property type="entry name" value="WD40"/>
</dbReference>
<comment type="caution">
    <text evidence="9">The sequence shown here is derived from an EMBL/GenBank/DDBJ whole genome shotgun (WGS) entry which is preliminary data.</text>
</comment>
<accession>A0A1R1YI58</accession>
<dbReference type="Proteomes" id="UP000187429">
    <property type="component" value="Unassembled WGS sequence"/>
</dbReference>
<evidence type="ECO:0000256" key="5">
    <source>
        <dbReference type="ARBA" id="ARBA00022825"/>
    </source>
</evidence>
<evidence type="ECO:0000256" key="2">
    <source>
        <dbReference type="ARBA" id="ARBA00022670"/>
    </source>
</evidence>
<evidence type="ECO:0000259" key="8">
    <source>
        <dbReference type="Pfam" id="PF00326"/>
    </source>
</evidence>
<dbReference type="PANTHER" id="PTHR42776:SF13">
    <property type="entry name" value="DIPEPTIDYL-PEPTIDASE 5"/>
    <property type="match status" value="1"/>
</dbReference>
<evidence type="ECO:0000313" key="10">
    <source>
        <dbReference type="Proteomes" id="UP000187429"/>
    </source>
</evidence>
<reference evidence="10" key="1">
    <citation type="submission" date="2017-01" db="EMBL/GenBank/DDBJ databases">
        <authorList>
            <person name="Wang Y."/>
            <person name="White M."/>
            <person name="Kvist S."/>
            <person name="Moncalvo J.-M."/>
        </authorList>
    </citation>
    <scope>NUCLEOTIDE SEQUENCE [LARGE SCALE GENOMIC DNA]</scope>
    <source>
        <strain evidence="10">ID-206-W2</strain>
    </source>
</reference>
<dbReference type="GO" id="GO:0004252">
    <property type="term" value="F:serine-type endopeptidase activity"/>
    <property type="evidence" value="ECO:0007669"/>
    <property type="project" value="TreeGrafter"/>
</dbReference>
<sequence length="711" mass="81363">MILIRYTLISVLVAVTVADVFNPDPSQFPDWDKYEQFNPDHYVQLKRLDSPSLSPDKSKVVYSQYQYNKDNDSSGRNLRIFDLKSGYESVVDLTEYKYKQSDSSPVWVDSNTIAFTAVRGSPDSNIFTVSTIDQKISQVTNFTNGVYDIIYSKEASMFAFISKVYKGMDLEQSYVERERIAELPSSGIVFDKLFVRHWNEWILKDRYQLFTIKVSNDNGFLKTSGEPVNIVAKYNGEWGLEPDFYQFSPDGKRILFSAKIQGKEEAWQTDAGTFEAPVDGSAEPARLNSNFNGVGSNPIYSPDGKSIVWLQMATRGYEADQNQVILYDIASKKQTRLIPNWDRSPSTIDFSEDSLKLYMQVPYEKDVALFELNIANNTLNRLTKDGTATFVSQIDKDSMLISVNTLQYPTTLFTLNKSNSGGYQPKQITFENKQTLDKIWFSKTETFWFTGALDDPVQAMLLYPHGFDPNCKYPVFYLIHGGPQASWNDGWSWRWNPNLYANQGFLVVIVNFHGGDAYGQAFTDSIRHNSGSYPYEDLMKGLDVLIHNASYADENNVVGVGASYGGYMINWLNGQTDRFKAFVNHNGVFNSIGTYYMTDELYFDEFGSGIPWVPADREIFEKYNPERYVANWKTPTLIIHSENDYRIPISEGLSAFTVLQRKGIDSKYLYFPDEDHWINTPHNVLKWISEILDWTGAYTNTTVWSLELDSH</sequence>
<comment type="similarity">
    <text evidence="1">Belongs to the peptidase S9C family.</text>
</comment>
<name>A0A1R1YI58_9FUNG</name>
<feature type="domain" description="Peptidase S9 prolyl oligopeptidase catalytic" evidence="8">
    <location>
        <begin position="491"/>
        <end position="700"/>
    </location>
</feature>
<feature type="signal peptide" evidence="7">
    <location>
        <begin position="1"/>
        <end position="18"/>
    </location>
</feature>
<dbReference type="EMBL" id="LSSM01001473">
    <property type="protein sequence ID" value="OMJ26396.1"/>
    <property type="molecule type" value="Genomic_DNA"/>
</dbReference>
<dbReference type="Gene3D" id="2.120.10.30">
    <property type="entry name" value="TolB, C-terminal domain"/>
    <property type="match status" value="2"/>
</dbReference>
<dbReference type="Gene3D" id="3.40.50.1820">
    <property type="entry name" value="alpha/beta hydrolase"/>
    <property type="match status" value="1"/>
</dbReference>
<evidence type="ECO:0000256" key="3">
    <source>
        <dbReference type="ARBA" id="ARBA00022729"/>
    </source>
</evidence>
<dbReference type="AlphaFoldDB" id="A0A1R1YI58"/>
<keyword evidence="10" id="KW-1185">Reference proteome</keyword>
<dbReference type="SUPFAM" id="SSF82171">
    <property type="entry name" value="DPP6 N-terminal domain-like"/>
    <property type="match status" value="1"/>
</dbReference>
<dbReference type="FunFam" id="3.40.50.1820:FF:000028">
    <property type="entry name" value="S9 family peptidase"/>
    <property type="match status" value="1"/>
</dbReference>
<evidence type="ECO:0000256" key="6">
    <source>
        <dbReference type="ARBA" id="ARBA00032829"/>
    </source>
</evidence>
<dbReference type="InterPro" id="IPR001375">
    <property type="entry name" value="Peptidase_S9_cat"/>
</dbReference>
<organism evidence="9 10">
    <name type="scientific">Smittium culicis</name>
    <dbReference type="NCBI Taxonomy" id="133412"/>
    <lineage>
        <taxon>Eukaryota</taxon>
        <taxon>Fungi</taxon>
        <taxon>Fungi incertae sedis</taxon>
        <taxon>Zoopagomycota</taxon>
        <taxon>Kickxellomycotina</taxon>
        <taxon>Harpellomycetes</taxon>
        <taxon>Harpellales</taxon>
        <taxon>Legeriomycetaceae</taxon>
        <taxon>Smittium</taxon>
    </lineage>
</organism>
<evidence type="ECO:0000256" key="4">
    <source>
        <dbReference type="ARBA" id="ARBA00022801"/>
    </source>
</evidence>
<keyword evidence="4" id="KW-0378">Hydrolase</keyword>
<proteinExistence type="inferred from homology"/>
<evidence type="ECO:0000313" key="9">
    <source>
        <dbReference type="EMBL" id="OMJ26396.1"/>
    </source>
</evidence>
<dbReference type="OrthoDB" id="416344at2759"/>